<dbReference type="GO" id="GO:0005737">
    <property type="term" value="C:cytoplasm"/>
    <property type="evidence" value="ECO:0007669"/>
    <property type="project" value="UniProtKB-SubCell"/>
</dbReference>
<dbReference type="Gene3D" id="1.10.3120.10">
    <property type="entry name" value="Trigger factor, C-terminal domain"/>
    <property type="match status" value="1"/>
</dbReference>
<keyword evidence="6 11" id="KW-0697">Rotamase</keyword>
<keyword evidence="5 11" id="KW-0132">Cell division</keyword>
<evidence type="ECO:0000313" key="14">
    <source>
        <dbReference type="EMBL" id="MBS7457667.1"/>
    </source>
</evidence>
<feature type="domain" description="Trigger factor C-terminal" evidence="13">
    <location>
        <begin position="262"/>
        <end position="413"/>
    </location>
</feature>
<dbReference type="InterPro" id="IPR037041">
    <property type="entry name" value="Trigger_fac_C_sf"/>
</dbReference>
<proteinExistence type="inferred from homology"/>
<dbReference type="GO" id="GO:0043335">
    <property type="term" value="P:protein unfolding"/>
    <property type="evidence" value="ECO:0007669"/>
    <property type="project" value="TreeGrafter"/>
</dbReference>
<dbReference type="HAMAP" id="MF_00303">
    <property type="entry name" value="Trigger_factor_Tig"/>
    <property type="match status" value="1"/>
</dbReference>
<dbReference type="InterPro" id="IPR046357">
    <property type="entry name" value="PPIase_dom_sf"/>
</dbReference>
<dbReference type="GO" id="GO:0051301">
    <property type="term" value="P:cell division"/>
    <property type="evidence" value="ECO:0007669"/>
    <property type="project" value="UniProtKB-KW"/>
</dbReference>
<dbReference type="PIRSF" id="PIRSF003095">
    <property type="entry name" value="Trigger_factor"/>
    <property type="match status" value="1"/>
</dbReference>
<dbReference type="AlphaFoldDB" id="A0AAP2FZ65"/>
<comment type="function">
    <text evidence="11">Involved in protein export. Acts as a chaperone by maintaining the newly synthesized protein in an open conformation. Functions as a peptidyl-prolyl cis-trans isomerase.</text>
</comment>
<evidence type="ECO:0000256" key="6">
    <source>
        <dbReference type="ARBA" id="ARBA00023110"/>
    </source>
</evidence>
<dbReference type="InterPro" id="IPR008880">
    <property type="entry name" value="Trigger_fac_C"/>
</dbReference>
<evidence type="ECO:0000256" key="4">
    <source>
        <dbReference type="ARBA" id="ARBA00016902"/>
    </source>
</evidence>
<dbReference type="RefSeq" id="WP_213173709.1">
    <property type="nucleotide sequence ID" value="NZ_JAGQFT020000006.1"/>
</dbReference>
<dbReference type="InterPro" id="IPR036611">
    <property type="entry name" value="Trigger_fac_ribosome-bd_sf"/>
</dbReference>
<dbReference type="GO" id="GO:0043022">
    <property type="term" value="F:ribosome binding"/>
    <property type="evidence" value="ECO:0007669"/>
    <property type="project" value="TreeGrafter"/>
</dbReference>
<dbReference type="Pfam" id="PF05698">
    <property type="entry name" value="Trigger_C"/>
    <property type="match status" value="1"/>
</dbReference>
<dbReference type="NCBIfam" id="TIGR00115">
    <property type="entry name" value="tig"/>
    <property type="match status" value="1"/>
</dbReference>
<keyword evidence="15" id="KW-1185">Reference proteome</keyword>
<organism evidence="14 15">
    <name type="scientific">Coralloluteibacterium stylophorae</name>
    <dbReference type="NCBI Taxonomy" id="1776034"/>
    <lineage>
        <taxon>Bacteria</taxon>
        <taxon>Pseudomonadati</taxon>
        <taxon>Pseudomonadota</taxon>
        <taxon>Gammaproteobacteria</taxon>
        <taxon>Lysobacterales</taxon>
        <taxon>Lysobacteraceae</taxon>
        <taxon>Coralloluteibacterium</taxon>
    </lineage>
</organism>
<dbReference type="InterPro" id="IPR027304">
    <property type="entry name" value="Trigger_fact/SurA_dom_sf"/>
</dbReference>
<evidence type="ECO:0000256" key="5">
    <source>
        <dbReference type="ARBA" id="ARBA00022618"/>
    </source>
</evidence>
<dbReference type="GO" id="GO:0015031">
    <property type="term" value="P:protein transport"/>
    <property type="evidence" value="ECO:0007669"/>
    <property type="project" value="UniProtKB-UniRule"/>
</dbReference>
<sequence>MEVSVEQVGNHERRLTVSLPGERLQSQVGSRLRDMARSARIKGFRPGKVPQKVIEQRYGKQVRAETLGEIVRESLNEALAQQQLRPAAAPQIEKATDTDQEIRYTATFEVIPDLGAIDVSKVAVTRPTASVSDADVDQMIETLRLQRRSWKQVERAVQDGDLVQIESSASTGDVRLPPEGAERGTTILGSGVLLPAMEAAIRGLKAGDEADASVEFPADWRVPELAGKTATVHVKVDQVSEPDLPAVDEEFIRSFGIKSGDIEQFRKDVRANLERELKGALMNRLRAEVVEKLVENFGNVEFPPRLIESEARGMARQAEQQAAQRGRQGEKISHENFLKAAQRRVAAGMILGEIAQQNALRLDPKRVSETLSLIASTYEEPQQVVELYRQDPQLMSSLQTRVMEEQVVDWVAEHADVTEQTLSFDELMRPQ</sequence>
<dbReference type="PANTHER" id="PTHR30560">
    <property type="entry name" value="TRIGGER FACTOR CHAPERONE AND PEPTIDYL-PROLYL CIS/TRANS ISOMERASE"/>
    <property type="match status" value="1"/>
</dbReference>
<evidence type="ECO:0000259" key="12">
    <source>
        <dbReference type="Pfam" id="PF05697"/>
    </source>
</evidence>
<gene>
    <name evidence="11 14" type="primary">tig</name>
    <name evidence="14" type="ORF">KB893_011055</name>
</gene>
<dbReference type="GO" id="GO:0044183">
    <property type="term" value="F:protein folding chaperone"/>
    <property type="evidence" value="ECO:0007669"/>
    <property type="project" value="TreeGrafter"/>
</dbReference>
<evidence type="ECO:0000256" key="7">
    <source>
        <dbReference type="ARBA" id="ARBA00023186"/>
    </source>
</evidence>
<comment type="similarity">
    <text evidence="2 11">Belongs to the FKBP-type PPIase family. Tig subfamily.</text>
</comment>
<evidence type="ECO:0000256" key="10">
    <source>
        <dbReference type="ARBA" id="ARBA00029986"/>
    </source>
</evidence>
<name>A0AAP2FZ65_9GAMM</name>
<reference evidence="14 15" key="1">
    <citation type="journal article" date="2021" name="Microbiol. Resour. Announc.">
        <title>Draft Genome Sequence of Coralloluteibacterium stylophorae LMG 29479T.</title>
        <authorList>
            <person name="Karlyshev A.V."/>
            <person name="Kudryashova E.B."/>
            <person name="Ariskina E.V."/>
            <person name="Conroy A.P."/>
            <person name="Abidueva E.Y."/>
        </authorList>
    </citation>
    <scope>NUCLEOTIDE SEQUENCE [LARGE SCALE GENOMIC DNA]</scope>
    <source>
        <strain evidence="14 15">LMG 29479</strain>
    </source>
</reference>
<dbReference type="Pfam" id="PF05697">
    <property type="entry name" value="Trigger_N"/>
    <property type="match status" value="1"/>
</dbReference>
<evidence type="ECO:0000256" key="3">
    <source>
        <dbReference type="ARBA" id="ARBA00013194"/>
    </source>
</evidence>
<dbReference type="Gene3D" id="3.30.70.1050">
    <property type="entry name" value="Trigger factor ribosome-binding domain"/>
    <property type="match status" value="1"/>
</dbReference>
<evidence type="ECO:0000259" key="13">
    <source>
        <dbReference type="Pfam" id="PF05698"/>
    </source>
</evidence>
<dbReference type="InterPro" id="IPR008881">
    <property type="entry name" value="Trigger_fac_ribosome-bd_bac"/>
</dbReference>
<dbReference type="SUPFAM" id="SSF54534">
    <property type="entry name" value="FKBP-like"/>
    <property type="match status" value="1"/>
</dbReference>
<evidence type="ECO:0000256" key="9">
    <source>
        <dbReference type="ARBA" id="ARBA00023306"/>
    </source>
</evidence>
<dbReference type="EMBL" id="JAGQFT020000006">
    <property type="protein sequence ID" value="MBS7457667.1"/>
    <property type="molecule type" value="Genomic_DNA"/>
</dbReference>
<dbReference type="PANTHER" id="PTHR30560:SF3">
    <property type="entry name" value="TRIGGER FACTOR-LIKE PROTEIN TIG, CHLOROPLASTIC"/>
    <property type="match status" value="1"/>
</dbReference>
<comment type="domain">
    <text evidence="11">Consists of 3 domains; the N-terminus binds the ribosome, the middle domain has PPIase activity, while the C-terminus has intrinsic chaperone activity on its own.</text>
</comment>
<evidence type="ECO:0000256" key="1">
    <source>
        <dbReference type="ARBA" id="ARBA00000971"/>
    </source>
</evidence>
<keyword evidence="7 11" id="KW-0143">Chaperone</keyword>
<keyword evidence="11" id="KW-0963">Cytoplasm</keyword>
<dbReference type="InterPro" id="IPR005215">
    <property type="entry name" value="Trig_fac"/>
</dbReference>
<dbReference type="Gene3D" id="3.10.50.40">
    <property type="match status" value="1"/>
</dbReference>
<feature type="domain" description="Trigger factor ribosome-binding bacterial" evidence="12">
    <location>
        <begin position="1"/>
        <end position="143"/>
    </location>
</feature>
<evidence type="ECO:0000256" key="8">
    <source>
        <dbReference type="ARBA" id="ARBA00023235"/>
    </source>
</evidence>
<comment type="caution">
    <text evidence="14">The sequence shown here is derived from an EMBL/GenBank/DDBJ whole genome shotgun (WGS) entry which is preliminary data.</text>
</comment>
<evidence type="ECO:0000256" key="2">
    <source>
        <dbReference type="ARBA" id="ARBA00005464"/>
    </source>
</evidence>
<evidence type="ECO:0000313" key="15">
    <source>
        <dbReference type="Proteomes" id="UP000675747"/>
    </source>
</evidence>
<accession>A0AAP2FZ65</accession>
<dbReference type="GO" id="GO:0051083">
    <property type="term" value="P:'de novo' cotranslational protein folding"/>
    <property type="evidence" value="ECO:0007669"/>
    <property type="project" value="TreeGrafter"/>
</dbReference>
<dbReference type="SUPFAM" id="SSF109998">
    <property type="entry name" value="Triger factor/SurA peptide-binding domain-like"/>
    <property type="match status" value="1"/>
</dbReference>
<dbReference type="SUPFAM" id="SSF102735">
    <property type="entry name" value="Trigger factor ribosome-binding domain"/>
    <property type="match status" value="1"/>
</dbReference>
<dbReference type="Proteomes" id="UP000675747">
    <property type="component" value="Unassembled WGS sequence"/>
</dbReference>
<protein>
    <recommendedName>
        <fullName evidence="4 11">Trigger factor</fullName>
        <shortName evidence="11">TF</shortName>
        <ecNumber evidence="3 11">5.2.1.8</ecNumber>
    </recommendedName>
    <alternativeName>
        <fullName evidence="10 11">PPIase</fullName>
    </alternativeName>
</protein>
<comment type="subcellular location">
    <subcellularLocation>
        <location evidence="11">Cytoplasm</location>
    </subcellularLocation>
    <text evidence="11">About half TF is bound to the ribosome near the polypeptide exit tunnel while the other half is free in the cytoplasm.</text>
</comment>
<evidence type="ECO:0000256" key="11">
    <source>
        <dbReference type="HAMAP-Rule" id="MF_00303"/>
    </source>
</evidence>
<keyword evidence="9 11" id="KW-0131">Cell cycle</keyword>
<dbReference type="GO" id="GO:0003755">
    <property type="term" value="F:peptidyl-prolyl cis-trans isomerase activity"/>
    <property type="evidence" value="ECO:0007669"/>
    <property type="project" value="UniProtKB-UniRule"/>
</dbReference>
<comment type="catalytic activity">
    <reaction evidence="1 11">
        <text>[protein]-peptidylproline (omega=180) = [protein]-peptidylproline (omega=0)</text>
        <dbReference type="Rhea" id="RHEA:16237"/>
        <dbReference type="Rhea" id="RHEA-COMP:10747"/>
        <dbReference type="Rhea" id="RHEA-COMP:10748"/>
        <dbReference type="ChEBI" id="CHEBI:83833"/>
        <dbReference type="ChEBI" id="CHEBI:83834"/>
        <dbReference type="EC" id="5.2.1.8"/>
    </reaction>
</comment>
<keyword evidence="8 11" id="KW-0413">Isomerase</keyword>
<dbReference type="EC" id="5.2.1.8" evidence="3 11"/>